<keyword evidence="6" id="KW-1185">Reference proteome</keyword>
<dbReference type="Pfam" id="PF00078">
    <property type="entry name" value="RVT_1"/>
    <property type="match status" value="1"/>
</dbReference>
<comment type="similarity">
    <text evidence="1">Belongs to the beta type-B retroviral polymerase family. HERV class-II K(HML-2) pol subfamily.</text>
</comment>
<evidence type="ECO:0000313" key="5">
    <source>
        <dbReference type="Ensembl" id="ENSLOCP00000021397.1"/>
    </source>
</evidence>
<dbReference type="InterPro" id="IPR000477">
    <property type="entry name" value="RT_dom"/>
</dbReference>
<dbReference type="CDD" id="cd01647">
    <property type="entry name" value="RT_LTR"/>
    <property type="match status" value="1"/>
</dbReference>
<dbReference type="eggNOG" id="KOG0017">
    <property type="taxonomic scope" value="Eukaryota"/>
</dbReference>
<protein>
    <recommendedName>
        <fullName evidence="2">ribonuclease H</fullName>
        <ecNumber evidence="2">3.1.26.4</ecNumber>
    </recommendedName>
</protein>
<dbReference type="GO" id="GO:0004523">
    <property type="term" value="F:RNA-DNA hybrid ribonuclease activity"/>
    <property type="evidence" value="ECO:0007669"/>
    <property type="project" value="UniProtKB-EC"/>
</dbReference>
<dbReference type="OMA" id="THIGAFC"/>
<sequence length="321" mass="34774">RLQEGGIIEPVDASPWVSNLVVAKKKSGGLQVCLDLKAVNKAVIPDKNPLPTVEFSVSTVFTKLDLRRGYLQIPLHPNSQNLTAVVTHIGAFCYTVVPCGLSSAPSCFQKVTSTIFAGTPGMVIYINDIVVHGPTLASHDELLHRVFKVLNHNHLTLTRDKCVFATDTIEFVSFRLRAAGLTPASNIEAIQHIPEPTTPAQVASFLGMTANYLQFLPHYSATTAPLRQLLQKDAPWVWNPACSEAVRLLKVRLTSPSVLAHLDFPSPTLVTCDASSTAVGAVLYQLHNGVEQPIAIASRALSPMGKRNSVGEWEALVCVWA</sequence>
<dbReference type="Gene3D" id="3.10.10.10">
    <property type="entry name" value="HIV Type 1 Reverse Transcriptase, subunit A, domain 1"/>
    <property type="match status" value="1"/>
</dbReference>
<proteinExistence type="inferred from homology"/>
<dbReference type="PANTHER" id="PTHR37984:SF15">
    <property type="entry name" value="INTEGRASE CATALYTIC DOMAIN-CONTAINING PROTEIN"/>
    <property type="match status" value="1"/>
</dbReference>
<dbReference type="EC" id="3.1.26.4" evidence="2"/>
<organism evidence="5 6">
    <name type="scientific">Lepisosteus oculatus</name>
    <name type="common">Spotted gar</name>
    <dbReference type="NCBI Taxonomy" id="7918"/>
    <lineage>
        <taxon>Eukaryota</taxon>
        <taxon>Metazoa</taxon>
        <taxon>Chordata</taxon>
        <taxon>Craniata</taxon>
        <taxon>Vertebrata</taxon>
        <taxon>Euteleostomi</taxon>
        <taxon>Actinopterygii</taxon>
        <taxon>Neopterygii</taxon>
        <taxon>Holostei</taxon>
        <taxon>Semionotiformes</taxon>
        <taxon>Lepisosteidae</taxon>
        <taxon>Lepisosteus</taxon>
    </lineage>
</organism>
<dbReference type="Gene3D" id="3.30.70.270">
    <property type="match status" value="2"/>
</dbReference>
<feature type="domain" description="Reverse transcriptase/retrotransposon-derived protein RNase H-like" evidence="4">
    <location>
        <begin position="238"/>
        <end position="321"/>
    </location>
</feature>
<dbReference type="STRING" id="7918.ENSLOCP00000021397"/>
<reference evidence="5" key="3">
    <citation type="submission" date="2025-09" db="UniProtKB">
        <authorList>
            <consortium name="Ensembl"/>
        </authorList>
    </citation>
    <scope>IDENTIFICATION</scope>
</reference>
<dbReference type="InParanoid" id="W5NL88"/>
<evidence type="ECO:0000313" key="6">
    <source>
        <dbReference type="Proteomes" id="UP000018468"/>
    </source>
</evidence>
<name>W5NL88_LEPOC</name>
<dbReference type="GeneTree" id="ENSGT01140000282569"/>
<reference evidence="6" key="1">
    <citation type="submission" date="2011-12" db="EMBL/GenBank/DDBJ databases">
        <title>The Draft Genome of Lepisosteus oculatus.</title>
        <authorList>
            <consortium name="The Broad Institute Genome Assembly &amp; Analysis Group"/>
            <consortium name="Computational R&amp;D Group"/>
            <consortium name="and Sequencing Platform"/>
            <person name="Di Palma F."/>
            <person name="Alfoldi J."/>
            <person name="Johnson J."/>
            <person name="Berlin A."/>
            <person name="Gnerre S."/>
            <person name="Jaffe D."/>
            <person name="MacCallum I."/>
            <person name="Young S."/>
            <person name="Walker B.J."/>
            <person name="Lander E.S."/>
            <person name="Lindblad-Toh K."/>
        </authorList>
    </citation>
    <scope>NUCLEOTIDE SEQUENCE [LARGE SCALE GENOMIC DNA]</scope>
</reference>
<dbReference type="SUPFAM" id="SSF56672">
    <property type="entry name" value="DNA/RNA polymerases"/>
    <property type="match status" value="1"/>
</dbReference>
<evidence type="ECO:0000256" key="2">
    <source>
        <dbReference type="ARBA" id="ARBA00012180"/>
    </source>
</evidence>
<evidence type="ECO:0000259" key="3">
    <source>
        <dbReference type="Pfam" id="PF00078"/>
    </source>
</evidence>
<dbReference type="InterPro" id="IPR043128">
    <property type="entry name" value="Rev_trsase/Diguanyl_cyclase"/>
</dbReference>
<dbReference type="AlphaFoldDB" id="W5NL88"/>
<dbReference type="Proteomes" id="UP000018468">
    <property type="component" value="Linkage group LG1"/>
</dbReference>
<accession>W5NL88</accession>
<dbReference type="HOGENOM" id="CLU_000384_33_7_1"/>
<dbReference type="InterPro" id="IPR041577">
    <property type="entry name" value="RT_RNaseH_2"/>
</dbReference>
<dbReference type="Pfam" id="PF17919">
    <property type="entry name" value="RT_RNaseH_2"/>
    <property type="match status" value="1"/>
</dbReference>
<feature type="domain" description="Reverse transcriptase" evidence="3">
    <location>
        <begin position="24"/>
        <end position="175"/>
    </location>
</feature>
<dbReference type="PANTHER" id="PTHR37984">
    <property type="entry name" value="PROTEIN CBG26694"/>
    <property type="match status" value="1"/>
</dbReference>
<dbReference type="Ensembl" id="ENSLOCT00000021434.1">
    <property type="protein sequence ID" value="ENSLOCP00000021397.1"/>
    <property type="gene ID" value="ENSLOCG00000017292.1"/>
</dbReference>
<dbReference type="FunFam" id="3.30.70.270:FF:000020">
    <property type="entry name" value="Transposon Tf2-6 polyprotein-like Protein"/>
    <property type="match status" value="1"/>
</dbReference>
<dbReference type="InterPro" id="IPR050951">
    <property type="entry name" value="Retrovirus_Pol_polyprotein"/>
</dbReference>
<dbReference type="EMBL" id="AHAT01026047">
    <property type="status" value="NOT_ANNOTATED_CDS"/>
    <property type="molecule type" value="Genomic_DNA"/>
</dbReference>
<evidence type="ECO:0000259" key="4">
    <source>
        <dbReference type="Pfam" id="PF17919"/>
    </source>
</evidence>
<dbReference type="InterPro" id="IPR043502">
    <property type="entry name" value="DNA/RNA_pol_sf"/>
</dbReference>
<reference evidence="5" key="2">
    <citation type="submission" date="2025-08" db="UniProtKB">
        <authorList>
            <consortium name="Ensembl"/>
        </authorList>
    </citation>
    <scope>IDENTIFICATION</scope>
</reference>
<evidence type="ECO:0000256" key="1">
    <source>
        <dbReference type="ARBA" id="ARBA00010879"/>
    </source>
</evidence>